<dbReference type="Gene3D" id="3.60.10.10">
    <property type="entry name" value="Endonuclease/exonuclease/phosphatase"/>
    <property type="match status" value="1"/>
</dbReference>
<dbReference type="RefSeq" id="WP_190197174.1">
    <property type="nucleotide sequence ID" value="NZ_BMWE01000004.1"/>
</dbReference>
<proteinExistence type="predicted"/>
<name>A0ABQ2ZEZ4_9ACTN</name>
<gene>
    <name evidence="1" type="ORF">GCM10010384_17910</name>
</gene>
<keyword evidence="2" id="KW-1185">Reference proteome</keyword>
<evidence type="ECO:0008006" key="3">
    <source>
        <dbReference type="Google" id="ProtNLM"/>
    </source>
</evidence>
<protein>
    <recommendedName>
        <fullName evidence="3">Endonuclease/exonuclease/phosphatase family protein</fullName>
    </recommendedName>
</protein>
<dbReference type="InterPro" id="IPR036691">
    <property type="entry name" value="Endo/exonu/phosph_ase_sf"/>
</dbReference>
<reference evidence="2" key="1">
    <citation type="journal article" date="2019" name="Int. J. Syst. Evol. Microbiol.">
        <title>The Global Catalogue of Microorganisms (GCM) 10K type strain sequencing project: providing services to taxonomists for standard genome sequencing and annotation.</title>
        <authorList>
            <consortium name="The Broad Institute Genomics Platform"/>
            <consortium name="The Broad Institute Genome Sequencing Center for Infectious Disease"/>
            <person name="Wu L."/>
            <person name="Ma J."/>
        </authorList>
    </citation>
    <scope>NUCLEOTIDE SEQUENCE [LARGE SCALE GENOMIC DNA]</scope>
    <source>
        <strain evidence="2">JCM 4957</strain>
    </source>
</reference>
<organism evidence="1 2">
    <name type="scientific">Streptomyces djakartensis</name>
    <dbReference type="NCBI Taxonomy" id="68193"/>
    <lineage>
        <taxon>Bacteria</taxon>
        <taxon>Bacillati</taxon>
        <taxon>Actinomycetota</taxon>
        <taxon>Actinomycetes</taxon>
        <taxon>Kitasatosporales</taxon>
        <taxon>Streptomycetaceae</taxon>
        <taxon>Streptomyces</taxon>
    </lineage>
</organism>
<dbReference type="EMBL" id="BMWE01000004">
    <property type="protein sequence ID" value="GGY12849.1"/>
    <property type="molecule type" value="Genomic_DNA"/>
</dbReference>
<comment type="caution">
    <text evidence="1">The sequence shown here is derived from an EMBL/GenBank/DDBJ whole genome shotgun (WGS) entry which is preliminary data.</text>
</comment>
<sequence length="303" mass="33425">MSTQLTVVSWNFENNGGGDSAKRLQAHERLVSLSPHLVFRQEMWGADADGNAILYELEGILGLRGWLGRDSRTAIFADQRRFQPVREWSKTGPMWVLPPTALTMRYLPAGSEAMPLCLASYHLNYASGTNRLAEAEWLSTWADKKWTAPHGEIVRMPCLAAGDTNSYPVPGIEGDCVLPVLEDIKDRPHRLHRSYVGPDGTRVMDTRPDEALRTAGLEDVARHWAVRHNDPTAVSRTVNGCETHGPDSRVDRVYATTDLLTAVTGVDVVEVPEDVSDHHIVRVTLDGDSISDVLNQQAADVAA</sequence>
<evidence type="ECO:0000313" key="1">
    <source>
        <dbReference type="EMBL" id="GGY12849.1"/>
    </source>
</evidence>
<dbReference type="Proteomes" id="UP000653308">
    <property type="component" value="Unassembled WGS sequence"/>
</dbReference>
<evidence type="ECO:0000313" key="2">
    <source>
        <dbReference type="Proteomes" id="UP000653308"/>
    </source>
</evidence>
<dbReference type="SUPFAM" id="SSF56219">
    <property type="entry name" value="DNase I-like"/>
    <property type="match status" value="1"/>
</dbReference>
<accession>A0ABQ2ZEZ4</accession>